<accession>C5T2W2</accession>
<organism evidence="1 2">
    <name type="scientific">Acidovorax delafieldii 2AN</name>
    <dbReference type="NCBI Taxonomy" id="573060"/>
    <lineage>
        <taxon>Bacteria</taxon>
        <taxon>Pseudomonadati</taxon>
        <taxon>Pseudomonadota</taxon>
        <taxon>Betaproteobacteria</taxon>
        <taxon>Burkholderiales</taxon>
        <taxon>Comamonadaceae</taxon>
        <taxon>Acidovorax</taxon>
    </lineage>
</organism>
<evidence type="ECO:0000313" key="2">
    <source>
        <dbReference type="Proteomes" id="UP000003856"/>
    </source>
</evidence>
<dbReference type="AlphaFoldDB" id="C5T2W2"/>
<sequence>MAASRHFVAAPKIASGTANSWVVRRTTSSRPSYDGVLGFHTAAVTVHQLFCTGMPVNGAALIALKTTLFATSGGRCRDPERNLFIMPGQRKQVHFLWR</sequence>
<dbReference type="PATRIC" id="fig|573060.9.peg.3923"/>
<keyword evidence="2" id="KW-1185">Reference proteome</keyword>
<reference evidence="1 2" key="1">
    <citation type="submission" date="2009-05" db="EMBL/GenBank/DDBJ databases">
        <title>The draft genome of Acidovorax delafieldii 2AN.</title>
        <authorList>
            <consortium name="US DOE Joint Genome Institute (JGI-PGF)"/>
            <person name="Lucas S."/>
            <person name="Copeland A."/>
            <person name="Lapidus A."/>
            <person name="Glavina del Rio T."/>
            <person name="Tice H."/>
            <person name="Bruce D."/>
            <person name="Goodwin L."/>
            <person name="Pitluck S."/>
            <person name="Larimer F."/>
            <person name="Land M.L."/>
            <person name="Hauser L."/>
            <person name="Shelobolina E.S."/>
            <person name="Picardal F."/>
            <person name="Roden E."/>
            <person name="Emerson D."/>
        </authorList>
    </citation>
    <scope>NUCLEOTIDE SEQUENCE [LARGE SCALE GENOMIC DNA]</scope>
    <source>
        <strain evidence="1 2">2AN</strain>
    </source>
</reference>
<name>C5T2W2_ACIDE</name>
<dbReference type="EMBL" id="ACQT01000024">
    <property type="protein sequence ID" value="EER61173.1"/>
    <property type="molecule type" value="Genomic_DNA"/>
</dbReference>
<protein>
    <submittedName>
        <fullName evidence="1">Uncharacterized protein</fullName>
    </submittedName>
</protein>
<evidence type="ECO:0000313" key="1">
    <source>
        <dbReference type="EMBL" id="EER61173.1"/>
    </source>
</evidence>
<dbReference type="Proteomes" id="UP000003856">
    <property type="component" value="Unassembled WGS sequence"/>
</dbReference>
<gene>
    <name evidence="1" type="ORF">AcdelDRAFT_1242</name>
</gene>
<comment type="caution">
    <text evidence="1">The sequence shown here is derived from an EMBL/GenBank/DDBJ whole genome shotgun (WGS) entry which is preliminary data.</text>
</comment>
<proteinExistence type="predicted"/>